<dbReference type="PANTHER" id="PTHR47016">
    <property type="entry name" value="ATP-DEPENDENT CLP PROTEASE ATP-BINDING SUBUNIT CLPT1, CHLOROPLASTIC"/>
    <property type="match status" value="1"/>
</dbReference>
<organism evidence="3 4">
    <name type="scientific">Nonomuraea rhodomycinica</name>
    <dbReference type="NCBI Taxonomy" id="1712872"/>
    <lineage>
        <taxon>Bacteria</taxon>
        <taxon>Bacillati</taxon>
        <taxon>Actinomycetota</taxon>
        <taxon>Actinomycetes</taxon>
        <taxon>Streptosporangiales</taxon>
        <taxon>Streptosporangiaceae</taxon>
        <taxon>Nonomuraea</taxon>
    </lineage>
</organism>
<proteinExistence type="predicted"/>
<comment type="caution">
    <text evidence="3">The sequence shown here is derived from an EMBL/GenBank/DDBJ whole genome shotgun (WGS) entry which is preliminary data.</text>
</comment>
<dbReference type="Proteomes" id="UP000546126">
    <property type="component" value="Unassembled WGS sequence"/>
</dbReference>
<reference evidence="3 4" key="1">
    <citation type="submission" date="2020-06" db="EMBL/GenBank/DDBJ databases">
        <authorList>
            <person name="Chanama M."/>
        </authorList>
    </citation>
    <scope>NUCLEOTIDE SEQUENCE [LARGE SCALE GENOMIC DNA]</scope>
    <source>
        <strain evidence="3 4">TBRC6557</strain>
    </source>
</reference>
<keyword evidence="4" id="KW-1185">Reference proteome</keyword>
<sequence>MFEKFTDRARNVVVLSQEEARMLNHDHLGTEHILLGLIREGGGVGAAVLVGTGLTLDEARRQVEESQGRGRSATPERLAFTPPAIQVLQGANQESLQRGLDYVGTEHILLALVRDSESVAARLLVKHGADLDQVARSTDELVRQYTSR</sequence>
<accession>A0A7Y6IPI8</accession>
<dbReference type="PROSITE" id="PS51903">
    <property type="entry name" value="CLP_R"/>
    <property type="match status" value="1"/>
</dbReference>
<evidence type="ECO:0000313" key="4">
    <source>
        <dbReference type="Proteomes" id="UP000546126"/>
    </source>
</evidence>
<protein>
    <recommendedName>
        <fullName evidence="2">Clp R domain-containing protein</fullName>
    </recommendedName>
</protein>
<feature type="domain" description="Clp R" evidence="2">
    <location>
        <begin position="2"/>
        <end position="144"/>
    </location>
</feature>
<dbReference type="SUPFAM" id="SSF81923">
    <property type="entry name" value="Double Clp-N motif"/>
    <property type="match status" value="1"/>
</dbReference>
<dbReference type="InterPro" id="IPR044217">
    <property type="entry name" value="CLPT1/2"/>
</dbReference>
<dbReference type="InterPro" id="IPR004176">
    <property type="entry name" value="Clp_R_N"/>
</dbReference>
<dbReference type="AlphaFoldDB" id="A0A7Y6IPI8"/>
<dbReference type="EMBL" id="JABWGO010000003">
    <property type="protein sequence ID" value="NUW42044.1"/>
    <property type="molecule type" value="Genomic_DNA"/>
</dbReference>
<evidence type="ECO:0000256" key="1">
    <source>
        <dbReference type="PROSITE-ProRule" id="PRU01251"/>
    </source>
</evidence>
<dbReference type="Pfam" id="PF02861">
    <property type="entry name" value="Clp_N"/>
    <property type="match status" value="1"/>
</dbReference>
<dbReference type="PANTHER" id="PTHR47016:SF5">
    <property type="entry name" value="CLP DOMAIN SUPERFAMILY PROTEIN"/>
    <property type="match status" value="1"/>
</dbReference>
<dbReference type="Gene3D" id="1.10.1780.10">
    <property type="entry name" value="Clp, N-terminal domain"/>
    <property type="match status" value="1"/>
</dbReference>
<evidence type="ECO:0000313" key="3">
    <source>
        <dbReference type="EMBL" id="NUW42044.1"/>
    </source>
</evidence>
<dbReference type="RefSeq" id="WP_175601537.1">
    <property type="nucleotide sequence ID" value="NZ_JABWGO010000003.1"/>
</dbReference>
<name>A0A7Y6IPI8_9ACTN</name>
<keyword evidence="1" id="KW-0677">Repeat</keyword>
<dbReference type="InterPro" id="IPR036628">
    <property type="entry name" value="Clp_N_dom_sf"/>
</dbReference>
<evidence type="ECO:0000259" key="2">
    <source>
        <dbReference type="PROSITE" id="PS51903"/>
    </source>
</evidence>
<gene>
    <name evidence="3" type="ORF">HT134_18110</name>
</gene>